<dbReference type="InterPro" id="IPR041881">
    <property type="entry name" value="PqqD_sf"/>
</dbReference>
<protein>
    <submittedName>
        <fullName evidence="1">PqqD family protein, HPr-rel-A system</fullName>
    </submittedName>
</protein>
<evidence type="ECO:0000313" key="1">
    <source>
        <dbReference type="EMBL" id="CAL1241661.1"/>
    </source>
</evidence>
<reference evidence="1 2" key="1">
    <citation type="submission" date="2024-04" db="EMBL/GenBank/DDBJ databases">
        <authorList>
            <person name="Cremers G."/>
        </authorList>
    </citation>
    <scope>NUCLEOTIDE SEQUENCE [LARGE SCALE GENOMIC DNA]</scope>
    <source>
        <strain evidence="1">MeCH1-AG</strain>
    </source>
</reference>
<name>A0ABM9NLZ3_9GAMM</name>
<proteinExistence type="predicted"/>
<gene>
    <name evidence="1" type="ORF">MECH1_V1_2885</name>
</gene>
<evidence type="ECO:0000313" key="2">
    <source>
        <dbReference type="Proteomes" id="UP001497493"/>
    </source>
</evidence>
<dbReference type="InterPro" id="IPR027599">
    <property type="entry name" value="PqqD-rel_X"/>
</dbReference>
<dbReference type="EMBL" id="OZ026884">
    <property type="protein sequence ID" value="CAL1241661.1"/>
    <property type="molecule type" value="Genomic_DNA"/>
</dbReference>
<dbReference type="NCBIfam" id="TIGR04353">
    <property type="entry name" value="PqqD_rel_X"/>
    <property type="match status" value="1"/>
</dbReference>
<dbReference type="Proteomes" id="UP001497493">
    <property type="component" value="Chromosome"/>
</dbReference>
<sequence length="103" mass="11446">MRRTATALDEARRWRALPAEDLLWESFGEDAVVYNRRSGETHFLNCTAAETLRILQDRAATLAEVVAEIGGRFGLEPQAGLAEQVGRAIEEFERAGLICWSAP</sequence>
<dbReference type="InterPro" id="IPR008792">
    <property type="entry name" value="PQQD"/>
</dbReference>
<organism evidence="1 2">
    <name type="scientific">Candidatus Methylocalor cossyra</name>
    <dbReference type="NCBI Taxonomy" id="3108543"/>
    <lineage>
        <taxon>Bacteria</taxon>
        <taxon>Pseudomonadati</taxon>
        <taxon>Pseudomonadota</taxon>
        <taxon>Gammaproteobacteria</taxon>
        <taxon>Methylococcales</taxon>
        <taxon>Methylococcaceae</taxon>
        <taxon>Candidatus Methylocalor</taxon>
    </lineage>
</organism>
<dbReference type="Pfam" id="PF05402">
    <property type="entry name" value="PqqD"/>
    <property type="match status" value="1"/>
</dbReference>
<keyword evidence="2" id="KW-1185">Reference proteome</keyword>
<dbReference type="Gene3D" id="1.10.10.1150">
    <property type="entry name" value="Coenzyme PQQ synthesis protein D (PqqD)"/>
    <property type="match status" value="1"/>
</dbReference>
<accession>A0ABM9NLZ3</accession>